<sequence>MSGQTVARKRTISSFFVKPASAEEPVVAVSPTAKKLRTEPFEAANDEGRQSSENFECPGSVAKPTEGNLNDDATGAPDITASQKQRMELNKANALAKQARRQAQQRVADAAHSVSLEALLIEPGWRDIVGGEFQKHYFEGLQKFVRQEWAGKTPVYPPAADIFRAFNTCAFSRLRVVILGQDPYHGRNQAMGLSFSVPRGEKIPSSLQNIFKELKEDVGCERPRHGDLDKWATQGVLLLNTALTVRDSQANSHSKKGWEVFTDATIRAISTKGRQGIVFMLWGNSAKLKERLIDSKRHHILKAAHPSGLSASRGFYGCKHFSQANRLIAKQGEVPIDWQIE</sequence>
<keyword evidence="14" id="KW-1185">Reference proteome</keyword>
<comment type="subcellular location">
    <subcellularLocation>
        <location evidence="7">Mitochondrion</location>
    </subcellularLocation>
    <subcellularLocation>
        <location evidence="7">Nucleus</location>
    </subcellularLocation>
</comment>
<reference evidence="13" key="2">
    <citation type="submission" date="2023-06" db="EMBL/GenBank/DDBJ databases">
        <title>Long-read-based genome assembly of the green algal bacterivore Cymbomonas tetramitiformis.</title>
        <authorList>
            <person name="Gyaltshen Y."/>
            <person name="Rozenberg A."/>
            <person name="Paasch A."/>
            <person name="Burns J.A."/>
            <person name="Warring S."/>
            <person name="Larson R."/>
            <person name="Maurer-Alcala X."/>
            <person name="Dacks J."/>
            <person name="Kim E."/>
        </authorList>
    </citation>
    <scope>NUCLEOTIDE SEQUENCE</scope>
    <source>
        <strain evidence="13">PLY_AMNH</strain>
    </source>
</reference>
<evidence type="ECO:0000256" key="7">
    <source>
        <dbReference type="HAMAP-Rule" id="MF_03166"/>
    </source>
</evidence>
<dbReference type="GO" id="GO:0097510">
    <property type="term" value="P:base-excision repair, AP site formation via deaminated base removal"/>
    <property type="evidence" value="ECO:0007669"/>
    <property type="project" value="TreeGrafter"/>
</dbReference>
<evidence type="ECO:0000313" key="14">
    <source>
        <dbReference type="Proteomes" id="UP001190700"/>
    </source>
</evidence>
<evidence type="ECO:0000259" key="11">
    <source>
        <dbReference type="SMART" id="SM00986"/>
    </source>
</evidence>
<comment type="function">
    <text evidence="7 9">Excises uracil residues from the DNA which can arise as a result of misincorporation of dUMP residues by DNA polymerase or due to deamination of cytosine.</text>
</comment>
<name>A0AAE0BZF7_9CHLO</name>
<gene>
    <name evidence="13" type="ORF">CYMTET_44844</name>
    <name evidence="12" type="ORF">CYMTET_53662</name>
</gene>
<dbReference type="EMBL" id="LGRX02035136">
    <property type="protein sequence ID" value="KAK3236185.1"/>
    <property type="molecule type" value="Genomic_DNA"/>
</dbReference>
<organism evidence="13 14">
    <name type="scientific">Cymbomonas tetramitiformis</name>
    <dbReference type="NCBI Taxonomy" id="36881"/>
    <lineage>
        <taxon>Eukaryota</taxon>
        <taxon>Viridiplantae</taxon>
        <taxon>Chlorophyta</taxon>
        <taxon>Pyramimonadophyceae</taxon>
        <taxon>Pyramimonadales</taxon>
        <taxon>Pyramimonadaceae</taxon>
        <taxon>Cymbomonas</taxon>
    </lineage>
</organism>
<dbReference type="FunFam" id="3.40.470.10:FF:000001">
    <property type="entry name" value="Uracil-DNA glycosylase"/>
    <property type="match status" value="1"/>
</dbReference>
<keyword evidence="6 7" id="KW-0234">DNA repair</keyword>
<dbReference type="NCBIfam" id="NF003592">
    <property type="entry name" value="PRK05254.1-5"/>
    <property type="match status" value="1"/>
</dbReference>
<evidence type="ECO:0000256" key="8">
    <source>
        <dbReference type="PROSITE-ProRule" id="PRU10072"/>
    </source>
</evidence>
<reference evidence="13 14" key="1">
    <citation type="journal article" date="2015" name="Genome Biol. Evol.">
        <title>Comparative Genomics of a Bacterivorous Green Alga Reveals Evolutionary Causalities and Consequences of Phago-Mixotrophic Mode of Nutrition.</title>
        <authorList>
            <person name="Burns J.A."/>
            <person name="Paasch A."/>
            <person name="Narechania A."/>
            <person name="Kim E."/>
        </authorList>
    </citation>
    <scope>NUCLEOTIDE SEQUENCE [LARGE SCALE GENOMIC DNA]</scope>
    <source>
        <strain evidence="13">PLY_AMNH</strain>
    </source>
</reference>
<dbReference type="GO" id="GO:0005634">
    <property type="term" value="C:nucleus"/>
    <property type="evidence" value="ECO:0007669"/>
    <property type="project" value="UniProtKB-SubCell"/>
</dbReference>
<evidence type="ECO:0000256" key="5">
    <source>
        <dbReference type="ARBA" id="ARBA00022801"/>
    </source>
</evidence>
<keyword evidence="5 7" id="KW-0378">Hydrolase</keyword>
<protein>
    <recommendedName>
        <fullName evidence="3 7">Uracil-DNA glycosylase</fullName>
        <shortName evidence="7">UDG</shortName>
        <ecNumber evidence="3 7">3.2.2.27</ecNumber>
    </recommendedName>
</protein>
<dbReference type="EMBL" id="LGRX02030509">
    <property type="protein sequence ID" value="KAK3245597.1"/>
    <property type="molecule type" value="Genomic_DNA"/>
</dbReference>
<dbReference type="GO" id="GO:0004844">
    <property type="term" value="F:uracil DNA N-glycosylase activity"/>
    <property type="evidence" value="ECO:0007669"/>
    <property type="project" value="UniProtKB-UniRule"/>
</dbReference>
<keyword evidence="7" id="KW-0496">Mitochondrion</keyword>
<accession>A0AAE0BZF7</accession>
<dbReference type="PANTHER" id="PTHR11264">
    <property type="entry name" value="URACIL-DNA GLYCOSYLASE"/>
    <property type="match status" value="1"/>
</dbReference>
<proteinExistence type="inferred from homology"/>
<dbReference type="NCBIfam" id="NF003591">
    <property type="entry name" value="PRK05254.1-4"/>
    <property type="match status" value="1"/>
</dbReference>
<dbReference type="SMART" id="SM00987">
    <property type="entry name" value="UreE_C"/>
    <property type="match status" value="1"/>
</dbReference>
<dbReference type="NCBIfam" id="TIGR00628">
    <property type="entry name" value="ung"/>
    <property type="match status" value="1"/>
</dbReference>
<feature type="domain" description="Uracil-DNA glycosylase-like" evidence="11">
    <location>
        <begin position="167"/>
        <end position="328"/>
    </location>
</feature>
<keyword evidence="7" id="KW-0539">Nucleus</keyword>
<evidence type="ECO:0000256" key="3">
    <source>
        <dbReference type="ARBA" id="ARBA00012030"/>
    </source>
</evidence>
<dbReference type="CDD" id="cd10027">
    <property type="entry name" value="UDG-F1-like"/>
    <property type="match status" value="1"/>
</dbReference>
<dbReference type="SMART" id="SM00986">
    <property type="entry name" value="UDG"/>
    <property type="match status" value="1"/>
</dbReference>
<comment type="caution">
    <text evidence="13">The sequence shown here is derived from an EMBL/GenBank/DDBJ whole genome shotgun (WGS) entry which is preliminary data.</text>
</comment>
<evidence type="ECO:0000256" key="9">
    <source>
        <dbReference type="RuleBase" id="RU003780"/>
    </source>
</evidence>
<dbReference type="AlphaFoldDB" id="A0AAE0BZF7"/>
<dbReference type="PANTHER" id="PTHR11264:SF0">
    <property type="entry name" value="URACIL-DNA GLYCOSYLASE"/>
    <property type="match status" value="1"/>
</dbReference>
<evidence type="ECO:0000256" key="1">
    <source>
        <dbReference type="ARBA" id="ARBA00001400"/>
    </source>
</evidence>
<evidence type="ECO:0000256" key="10">
    <source>
        <dbReference type="SAM" id="MobiDB-lite"/>
    </source>
</evidence>
<evidence type="ECO:0000313" key="13">
    <source>
        <dbReference type="EMBL" id="KAK3245597.1"/>
    </source>
</evidence>
<evidence type="ECO:0000256" key="4">
    <source>
        <dbReference type="ARBA" id="ARBA00022763"/>
    </source>
</evidence>
<comment type="similarity">
    <text evidence="2 7 9">Belongs to the uracil-DNA glycosylase (UDG) superfamily. UNG family.</text>
</comment>
<dbReference type="NCBIfam" id="NF003588">
    <property type="entry name" value="PRK05254.1-1"/>
    <property type="match status" value="1"/>
</dbReference>
<feature type="compositionally biased region" description="Basic and acidic residues" evidence="10">
    <location>
        <begin position="37"/>
        <end position="50"/>
    </location>
</feature>
<dbReference type="Proteomes" id="UP001190700">
    <property type="component" value="Unassembled WGS sequence"/>
</dbReference>
<keyword evidence="4 7" id="KW-0227">DNA damage</keyword>
<evidence type="ECO:0000256" key="6">
    <source>
        <dbReference type="ARBA" id="ARBA00023204"/>
    </source>
</evidence>
<feature type="active site" description="Proton acceptor" evidence="7 8">
    <location>
        <position position="182"/>
    </location>
</feature>
<comment type="catalytic activity">
    <reaction evidence="1 7 9">
        <text>Hydrolyzes single-stranded DNA or mismatched double-stranded DNA and polynucleotides, releasing free uracil.</text>
        <dbReference type="EC" id="3.2.2.27"/>
    </reaction>
</comment>
<dbReference type="HAMAP" id="MF_00148">
    <property type="entry name" value="UDG"/>
    <property type="match status" value="1"/>
</dbReference>
<dbReference type="SUPFAM" id="SSF52141">
    <property type="entry name" value="Uracil-DNA glycosylase-like"/>
    <property type="match status" value="1"/>
</dbReference>
<dbReference type="Pfam" id="PF03167">
    <property type="entry name" value="UDG"/>
    <property type="match status" value="1"/>
</dbReference>
<dbReference type="NCBIfam" id="NF003589">
    <property type="entry name" value="PRK05254.1-2"/>
    <property type="match status" value="1"/>
</dbReference>
<dbReference type="PROSITE" id="PS00130">
    <property type="entry name" value="U_DNA_GLYCOSYLASE"/>
    <property type="match status" value="1"/>
</dbReference>
<dbReference type="InterPro" id="IPR002043">
    <property type="entry name" value="UDG_fam1"/>
</dbReference>
<dbReference type="GO" id="GO:0005739">
    <property type="term" value="C:mitochondrion"/>
    <property type="evidence" value="ECO:0007669"/>
    <property type="project" value="UniProtKB-SubCell"/>
</dbReference>
<dbReference type="InterPro" id="IPR036895">
    <property type="entry name" value="Uracil-DNA_glycosylase-like_sf"/>
</dbReference>
<dbReference type="EC" id="3.2.2.27" evidence="3 7"/>
<dbReference type="Gene3D" id="3.40.470.10">
    <property type="entry name" value="Uracil-DNA glycosylase-like domain"/>
    <property type="match status" value="1"/>
</dbReference>
<dbReference type="InterPro" id="IPR018085">
    <property type="entry name" value="Ura-DNA_Glyclase_AS"/>
</dbReference>
<evidence type="ECO:0000313" key="12">
    <source>
        <dbReference type="EMBL" id="KAK3236185.1"/>
    </source>
</evidence>
<dbReference type="InterPro" id="IPR005122">
    <property type="entry name" value="Uracil-DNA_glycosylase-like"/>
</dbReference>
<evidence type="ECO:0000256" key="2">
    <source>
        <dbReference type="ARBA" id="ARBA00008184"/>
    </source>
</evidence>
<feature type="region of interest" description="Disordered" evidence="10">
    <location>
        <begin position="37"/>
        <end position="75"/>
    </location>
</feature>